<dbReference type="GO" id="GO:0004252">
    <property type="term" value="F:serine-type endopeptidase activity"/>
    <property type="evidence" value="ECO:0007669"/>
    <property type="project" value="InterPro"/>
</dbReference>
<feature type="domain" description="Subtilisin-like protease fibronectin type-III" evidence="3">
    <location>
        <begin position="662"/>
        <end position="756"/>
    </location>
</feature>
<dbReference type="STRING" id="3088.A0A383VAA2"/>
<reference evidence="4 5" key="1">
    <citation type="submission" date="2016-10" db="EMBL/GenBank/DDBJ databases">
        <authorList>
            <person name="Cai Z."/>
        </authorList>
    </citation>
    <scope>NUCLEOTIDE SEQUENCE [LARGE SCALE GENOMIC DNA]</scope>
</reference>
<gene>
    <name evidence="4" type="ORF">BQ4739_LOCUS3079</name>
</gene>
<evidence type="ECO:0008006" key="6">
    <source>
        <dbReference type="Google" id="ProtNLM"/>
    </source>
</evidence>
<dbReference type="Pfam" id="PF17766">
    <property type="entry name" value="fn3_6"/>
    <property type="match status" value="1"/>
</dbReference>
<dbReference type="Gene3D" id="3.40.50.200">
    <property type="entry name" value="Peptidase S8/S53 domain"/>
    <property type="match status" value="2"/>
</dbReference>
<evidence type="ECO:0000259" key="2">
    <source>
        <dbReference type="Pfam" id="PF00082"/>
    </source>
</evidence>
<dbReference type="Gene3D" id="3.50.30.30">
    <property type="match status" value="1"/>
</dbReference>
<dbReference type="PANTHER" id="PTHR10795">
    <property type="entry name" value="PROPROTEIN CONVERTASE SUBTILISIN/KEXIN"/>
    <property type="match status" value="1"/>
</dbReference>
<dbReference type="GO" id="GO:0006508">
    <property type="term" value="P:proteolysis"/>
    <property type="evidence" value="ECO:0007669"/>
    <property type="project" value="InterPro"/>
</dbReference>
<keyword evidence="5" id="KW-1185">Reference proteome</keyword>
<evidence type="ECO:0000259" key="3">
    <source>
        <dbReference type="Pfam" id="PF17766"/>
    </source>
</evidence>
<feature type="domain" description="Peptidase S8/S53" evidence="2">
    <location>
        <begin position="197"/>
        <end position="322"/>
    </location>
</feature>
<dbReference type="InterPro" id="IPR036852">
    <property type="entry name" value="Peptidase_S8/S53_dom_sf"/>
</dbReference>
<dbReference type="Pfam" id="PF00082">
    <property type="entry name" value="Peptidase_S8"/>
    <property type="match status" value="2"/>
</dbReference>
<dbReference type="InterPro" id="IPR045051">
    <property type="entry name" value="SBT"/>
</dbReference>
<evidence type="ECO:0000256" key="1">
    <source>
        <dbReference type="ARBA" id="ARBA00011073"/>
    </source>
</evidence>
<dbReference type="EMBL" id="FNXT01000232">
    <property type="protein sequence ID" value="SZX62498.1"/>
    <property type="molecule type" value="Genomic_DNA"/>
</dbReference>
<evidence type="ECO:0000313" key="5">
    <source>
        <dbReference type="Proteomes" id="UP000256970"/>
    </source>
</evidence>
<accession>A0A383VAA2</accession>
<sequence>MPTVWIVQLNYDPAASYDGSKPGFKATTPAAGDKMDSSSSDVARYTAFLRSKCEAVLAFAGVDPANNRKHFGITFPGCAVDNLTPEQVAALQSNPDVVAVSVARVSVNAESASVSNTGSGGPGMRGRKGDAMRAARLMLSGGAAAALAAEAASGGSRRLLQDKNDKVSSELALGSAHLFDLQIEKLWKEVGGVDKAGENQVIGFVADGIWPEHPAFSDRENTSPSGRVIYKPLPTSTFRGDCEAWEQFNKTLCKDYYGTGTNLAGLAAGNGLLPNDITPGMISGAAPRARVAVYKYSWGGFRTELDALDALEQAAKDGVDILQLDTFFAPDVNAADGTLQPFTVASLHAAAAGVFISTALLPVSLAAFGYGSAESGSAPWATFAAMTRASLTTRVTASLGNGITVTGLGWSKDPVPTAPLIYAGLLTTDKLGAAGAKSCSRGLNTTLAAGKIVFDGFDLEDDYYDAVPSLKMTSAADGKADVLRNYSQALDATASLSAAVVSNSFPVPAMSDYNQKGIAADYLDILKPDTAAPGERLVVASPPTDFFFSSNYTIWGGLQLSASTISGVAALLRQKYPHWSPAAIRSATVTTGRTADAQGNAFGNALDFGGGQVDPTRVANRGLILDSGIKDWTCYMCGIGVFTLDTVCPECVKDITRCLPSNLNEPSITIGRLTQTRTVVRTVTSVLDAPAKFSAAYSGSAGLQVTITPSSFTLAPGKSRQLSITVTHVSGLLGERQFGAIALTSNAGTVMRLPVVAKPESFQVAPRVVYTKKPAAITLPVFTATSGRLSTTTSGLMPATVTKLSVNESNCNFELEAAPYTAAANFTVPESARYAVFAVLKIDYAVEADLDVYVYSRETSGEFGTAQALAFFSARTSQYDEIAFHSRPKPGNYTVYVNACQGINGTTEVKLYSWIVSADPASNAAVPNGIMSSLQAGVNTQLGVPVAARFRLNGMNPAQKYLAAVQYVQQPVPANSTAEPPETLIYLL</sequence>
<name>A0A383VAA2_TETOB</name>
<comment type="similarity">
    <text evidence="1">Belongs to the peptidase S8 family.</text>
</comment>
<feature type="domain" description="Peptidase S8/S53" evidence="2">
    <location>
        <begin position="505"/>
        <end position="601"/>
    </location>
</feature>
<proteinExistence type="inferred from homology"/>
<dbReference type="SUPFAM" id="SSF52743">
    <property type="entry name" value="Subtilisin-like"/>
    <property type="match status" value="1"/>
</dbReference>
<evidence type="ECO:0000313" key="4">
    <source>
        <dbReference type="EMBL" id="SZX62498.1"/>
    </source>
</evidence>
<dbReference type="InterPro" id="IPR000209">
    <property type="entry name" value="Peptidase_S8/S53_dom"/>
</dbReference>
<organism evidence="4 5">
    <name type="scientific">Tetradesmus obliquus</name>
    <name type="common">Green alga</name>
    <name type="synonym">Acutodesmus obliquus</name>
    <dbReference type="NCBI Taxonomy" id="3088"/>
    <lineage>
        <taxon>Eukaryota</taxon>
        <taxon>Viridiplantae</taxon>
        <taxon>Chlorophyta</taxon>
        <taxon>core chlorophytes</taxon>
        <taxon>Chlorophyceae</taxon>
        <taxon>CS clade</taxon>
        <taxon>Sphaeropleales</taxon>
        <taxon>Scenedesmaceae</taxon>
        <taxon>Tetradesmus</taxon>
    </lineage>
</organism>
<dbReference type="InterPro" id="IPR041469">
    <property type="entry name" value="Subtilisin-like_FN3"/>
</dbReference>
<dbReference type="Proteomes" id="UP000256970">
    <property type="component" value="Unassembled WGS sequence"/>
</dbReference>
<dbReference type="Gene3D" id="2.60.40.2310">
    <property type="match status" value="1"/>
</dbReference>
<protein>
    <recommendedName>
        <fullName evidence="6">Peptidase S8/S53 domain-containing protein</fullName>
    </recommendedName>
</protein>
<dbReference type="AlphaFoldDB" id="A0A383VAA2"/>